<reference evidence="1" key="1">
    <citation type="submission" date="2024-01" db="EMBL/GenBank/DDBJ databases">
        <authorList>
            <person name="Webb A."/>
        </authorList>
    </citation>
    <scope>NUCLEOTIDE SEQUENCE</scope>
    <source>
        <strain evidence="1">Pm1</strain>
    </source>
</reference>
<proteinExistence type="predicted"/>
<sequence length="42" mass="4498">MRMRDATGALETSTTGARVFNLCVYVESEANAFDLTSGIVTV</sequence>
<dbReference type="Proteomes" id="UP001162060">
    <property type="component" value="Unassembled WGS sequence"/>
</dbReference>
<accession>A0AAV1TC82</accession>
<evidence type="ECO:0000313" key="1">
    <source>
        <dbReference type="EMBL" id="CAK7908693.1"/>
    </source>
</evidence>
<comment type="caution">
    <text evidence="1">The sequence shown here is derived from an EMBL/GenBank/DDBJ whole genome shotgun (WGS) entry which is preliminary data.</text>
</comment>
<protein>
    <submittedName>
        <fullName evidence="1">Uncharacterized protein</fullName>
    </submittedName>
</protein>
<organism evidence="1 2">
    <name type="scientific">Peronospora matthiolae</name>
    <dbReference type="NCBI Taxonomy" id="2874970"/>
    <lineage>
        <taxon>Eukaryota</taxon>
        <taxon>Sar</taxon>
        <taxon>Stramenopiles</taxon>
        <taxon>Oomycota</taxon>
        <taxon>Peronosporomycetes</taxon>
        <taxon>Peronosporales</taxon>
        <taxon>Peronosporaceae</taxon>
        <taxon>Peronospora</taxon>
    </lineage>
</organism>
<name>A0AAV1TC82_9STRA</name>
<evidence type="ECO:0000313" key="2">
    <source>
        <dbReference type="Proteomes" id="UP001162060"/>
    </source>
</evidence>
<dbReference type="EMBL" id="CAKLBY020000035">
    <property type="protein sequence ID" value="CAK7908693.1"/>
    <property type="molecule type" value="Genomic_DNA"/>
</dbReference>
<dbReference type="AlphaFoldDB" id="A0AAV1TC82"/>
<gene>
    <name evidence="1" type="ORF">PM001_LOCUS3779</name>
</gene>